<dbReference type="Gene3D" id="3.30.70.270">
    <property type="match status" value="1"/>
</dbReference>
<keyword evidence="1" id="KW-0472">Membrane</keyword>
<dbReference type="NCBIfam" id="TIGR00254">
    <property type="entry name" value="GGDEF"/>
    <property type="match status" value="1"/>
</dbReference>
<evidence type="ECO:0000259" key="2">
    <source>
        <dbReference type="PROSITE" id="PS50883"/>
    </source>
</evidence>
<dbReference type="InterPro" id="IPR043128">
    <property type="entry name" value="Rev_trsase/Diguanyl_cyclase"/>
</dbReference>
<dbReference type="InterPro" id="IPR000160">
    <property type="entry name" value="GGDEF_dom"/>
</dbReference>
<feature type="domain" description="HAMP" evidence="3">
    <location>
        <begin position="204"/>
        <end position="257"/>
    </location>
</feature>
<accession>A0A7S6UIE4</accession>
<dbReference type="Gene3D" id="3.20.20.450">
    <property type="entry name" value="EAL domain"/>
    <property type="match status" value="1"/>
</dbReference>
<dbReference type="PROSITE" id="PS50887">
    <property type="entry name" value="GGDEF"/>
    <property type="match status" value="1"/>
</dbReference>
<dbReference type="SUPFAM" id="SSF158472">
    <property type="entry name" value="HAMP domain-like"/>
    <property type="match status" value="1"/>
</dbReference>
<dbReference type="GO" id="GO:0016020">
    <property type="term" value="C:membrane"/>
    <property type="evidence" value="ECO:0007669"/>
    <property type="project" value="InterPro"/>
</dbReference>
<dbReference type="PANTHER" id="PTHR44757:SF2">
    <property type="entry name" value="BIOFILM ARCHITECTURE MAINTENANCE PROTEIN MBAA"/>
    <property type="match status" value="1"/>
</dbReference>
<sequence length="704" mass="77367">MLLGALVVFMALTGLVLQRQAETQHEVERVSHSAMQEVADENLQQRGENMVEPLAELLVNPLYYHDLDSMGVLLQGALKQRWIRYVYVFDAQGRVLHDGSESIPAYGLPMDDPLAPAALAATALRTQFSDSIMDVSAPIMIGRERLGGVRIGYDLGAMRVLQERATHQLGVRLKVLAERQMLWLLVLGVALMAMGAAVLWTIQRWLVMPIRNLADAARKIESGHYDVLPLDSKRNDELGELIRAFRNMGRSVARHDRDIRKMAYTDALTGQANRLAFREALDERLLRLSGSGRQLALLFADIDDFKRVNDTLGHDVGDEVLLEVSRRIRDVVQRLGGPGAMLARFGGDEFVILVEAADPRVNVREIATTLGESLVEELGAPLALREREVFLGISIGISMYPDDALTAAMLMKNGDIAMYQAKLAGKNCARYYDNVMNSAVERHVRLETELRGAWERGELSVVYQPVIRVADDAVVGAEALLRWHHPELGEVPPAVFIDVAEKTGLIELLGPKVMTAACRDAARWPPLDGGPPPFVTVNVSARELRSSDLPRSVARSLDYSGLDPGRLLVELTETAMIGDEAHAGRVLQQLRATGVQVWLDDFGTGFSGLSHLRRVPVDGVKIDRSFVADILHDPDDLALTTAIIAMARSLGITVIAEGVENRAQYQLLRDRGCDLAQGFSLANPMSSDEFVALCNDAAAVHLPG</sequence>
<dbReference type="Proteomes" id="UP000594059">
    <property type="component" value="Chromosome"/>
</dbReference>
<dbReference type="InterPro" id="IPR035919">
    <property type="entry name" value="EAL_sf"/>
</dbReference>
<dbReference type="SMART" id="SM00304">
    <property type="entry name" value="HAMP"/>
    <property type="match status" value="1"/>
</dbReference>
<dbReference type="GO" id="GO:0007165">
    <property type="term" value="P:signal transduction"/>
    <property type="evidence" value="ECO:0007669"/>
    <property type="project" value="InterPro"/>
</dbReference>
<feature type="domain" description="GGDEF" evidence="4">
    <location>
        <begin position="293"/>
        <end position="434"/>
    </location>
</feature>
<evidence type="ECO:0000256" key="1">
    <source>
        <dbReference type="SAM" id="Phobius"/>
    </source>
</evidence>
<dbReference type="CDD" id="cd01948">
    <property type="entry name" value="EAL"/>
    <property type="match status" value="1"/>
</dbReference>
<feature type="transmembrane region" description="Helical" evidence="1">
    <location>
        <begin position="181"/>
        <end position="202"/>
    </location>
</feature>
<dbReference type="CDD" id="cd06225">
    <property type="entry name" value="HAMP"/>
    <property type="match status" value="1"/>
</dbReference>
<reference evidence="5 6" key="1">
    <citation type="submission" date="2020-10" db="EMBL/GenBank/DDBJ databases">
        <title>complete genome sequencing of Lysobacter sp. H21R20.</title>
        <authorList>
            <person name="Bae J.-W."/>
            <person name="Lee S.-Y."/>
        </authorList>
    </citation>
    <scope>NUCLEOTIDE SEQUENCE [LARGE SCALE GENOMIC DNA]</scope>
    <source>
        <strain evidence="5 6">H21R20</strain>
    </source>
</reference>
<evidence type="ECO:0000259" key="3">
    <source>
        <dbReference type="PROSITE" id="PS50885"/>
    </source>
</evidence>
<organism evidence="5 6">
    <name type="scientific">Novilysobacter ciconiae</name>
    <dbReference type="NCBI Taxonomy" id="2781022"/>
    <lineage>
        <taxon>Bacteria</taxon>
        <taxon>Pseudomonadati</taxon>
        <taxon>Pseudomonadota</taxon>
        <taxon>Gammaproteobacteria</taxon>
        <taxon>Lysobacterales</taxon>
        <taxon>Lysobacteraceae</taxon>
        <taxon>Novilysobacter</taxon>
    </lineage>
</organism>
<evidence type="ECO:0000313" key="5">
    <source>
        <dbReference type="EMBL" id="QOW20790.1"/>
    </source>
</evidence>
<dbReference type="InterPro" id="IPR052155">
    <property type="entry name" value="Biofilm_reg_signaling"/>
</dbReference>
<evidence type="ECO:0000313" key="6">
    <source>
        <dbReference type="Proteomes" id="UP000594059"/>
    </source>
</evidence>
<keyword evidence="1" id="KW-0812">Transmembrane</keyword>
<dbReference type="SMART" id="SM00267">
    <property type="entry name" value="GGDEF"/>
    <property type="match status" value="1"/>
</dbReference>
<dbReference type="PROSITE" id="PS50883">
    <property type="entry name" value="EAL"/>
    <property type="match status" value="1"/>
</dbReference>
<protein>
    <submittedName>
        <fullName evidence="5">EAL domain-containing protein</fullName>
    </submittedName>
</protein>
<keyword evidence="6" id="KW-1185">Reference proteome</keyword>
<dbReference type="AlphaFoldDB" id="A0A7S6UIE4"/>
<proteinExistence type="predicted"/>
<dbReference type="RefSeq" id="WP_193987222.1">
    <property type="nucleotide sequence ID" value="NZ_CP063656.1"/>
</dbReference>
<dbReference type="InterPro" id="IPR003660">
    <property type="entry name" value="HAMP_dom"/>
</dbReference>
<dbReference type="Pfam" id="PF00563">
    <property type="entry name" value="EAL"/>
    <property type="match status" value="1"/>
</dbReference>
<feature type="domain" description="EAL" evidence="2">
    <location>
        <begin position="443"/>
        <end position="698"/>
    </location>
</feature>
<dbReference type="PANTHER" id="PTHR44757">
    <property type="entry name" value="DIGUANYLATE CYCLASE DGCP"/>
    <property type="match status" value="1"/>
</dbReference>
<name>A0A7S6UIE4_9GAMM</name>
<dbReference type="SMART" id="SM00052">
    <property type="entry name" value="EAL"/>
    <property type="match status" value="1"/>
</dbReference>
<dbReference type="SUPFAM" id="SSF55073">
    <property type="entry name" value="Nucleotide cyclase"/>
    <property type="match status" value="1"/>
</dbReference>
<keyword evidence="1" id="KW-1133">Transmembrane helix</keyword>
<dbReference type="SUPFAM" id="SSF141868">
    <property type="entry name" value="EAL domain-like"/>
    <property type="match status" value="1"/>
</dbReference>
<dbReference type="Pfam" id="PF00990">
    <property type="entry name" value="GGDEF"/>
    <property type="match status" value="1"/>
</dbReference>
<dbReference type="CDD" id="cd01949">
    <property type="entry name" value="GGDEF"/>
    <property type="match status" value="1"/>
</dbReference>
<dbReference type="InterPro" id="IPR029787">
    <property type="entry name" value="Nucleotide_cyclase"/>
</dbReference>
<gene>
    <name evidence="5" type="ORF">INQ41_05035</name>
</gene>
<dbReference type="Pfam" id="PF00672">
    <property type="entry name" value="HAMP"/>
    <property type="match status" value="1"/>
</dbReference>
<evidence type="ECO:0000259" key="4">
    <source>
        <dbReference type="PROSITE" id="PS50887"/>
    </source>
</evidence>
<dbReference type="PROSITE" id="PS50885">
    <property type="entry name" value="HAMP"/>
    <property type="match status" value="1"/>
</dbReference>
<dbReference type="InterPro" id="IPR001633">
    <property type="entry name" value="EAL_dom"/>
</dbReference>
<dbReference type="Gene3D" id="6.10.340.10">
    <property type="match status" value="1"/>
</dbReference>
<dbReference type="EMBL" id="CP063656">
    <property type="protein sequence ID" value="QOW20790.1"/>
    <property type="molecule type" value="Genomic_DNA"/>
</dbReference>
<dbReference type="KEGG" id="lcic:INQ41_05035"/>